<dbReference type="InterPro" id="IPR002509">
    <property type="entry name" value="NODB_dom"/>
</dbReference>
<sequence length="304" mass="33859">MSLAPDTPPYSWDEPTWRGLVEFIRAGRSLKPTSWPDGARCAVALSFDSDHETNELRDGGKSIGRLSWGEYGTRRGVPRLRAVLDRFGAKASFFVPGVSAELHPDEQKALVDDGHEVALHGWIHEVNTQVPPAQERELMLRAADTLERVTGVRPVGMRTCSWDYSPATLGIAEELGLVYDSSLFADDDPYEILNNGRPTGIVELPVEWIRDDAPYLSMNRFGGARPYTPPSAVLDIFLREFEGAYAEGGLFLLTMHPHVTGYRSRIFILEELLKRIAEKGDCWVATHADIARHCAREAGLETRA</sequence>
<evidence type="ECO:0000256" key="4">
    <source>
        <dbReference type="ARBA" id="ARBA00032976"/>
    </source>
</evidence>
<dbReference type="OrthoDB" id="9784220at2"/>
<comment type="function">
    <text evidence="1">Is involved in generating a small heat-stable compound (Nod), an acylated oligomer of N-acetylglucosamine, that stimulates mitosis in various plant protoplasts.</text>
</comment>
<dbReference type="GO" id="GO:0016810">
    <property type="term" value="F:hydrolase activity, acting on carbon-nitrogen (but not peptide) bonds"/>
    <property type="evidence" value="ECO:0007669"/>
    <property type="project" value="InterPro"/>
</dbReference>
<dbReference type="EMBL" id="CP030918">
    <property type="protein sequence ID" value="AXC50944.1"/>
    <property type="molecule type" value="Genomic_DNA"/>
</dbReference>
<proteinExistence type="inferred from homology"/>
<evidence type="ECO:0000313" key="7">
    <source>
        <dbReference type="Proteomes" id="UP000252023"/>
    </source>
</evidence>
<dbReference type="SUPFAM" id="SSF88713">
    <property type="entry name" value="Glycoside hydrolase/deacetylase"/>
    <property type="match status" value="1"/>
</dbReference>
<dbReference type="PANTHER" id="PTHR47561">
    <property type="entry name" value="POLYSACCHARIDE DEACETYLASE FAMILY PROTEIN (AFU_ORTHOLOGUE AFUA_6G05030)"/>
    <property type="match status" value="1"/>
</dbReference>
<dbReference type="PROSITE" id="PS51677">
    <property type="entry name" value="NODB"/>
    <property type="match status" value="1"/>
</dbReference>
<accession>A0A344PNI9</accession>
<evidence type="ECO:0000256" key="2">
    <source>
        <dbReference type="ARBA" id="ARBA00010973"/>
    </source>
</evidence>
<protein>
    <recommendedName>
        <fullName evidence="3">Chitooligosaccharide deacetylase</fullName>
    </recommendedName>
    <alternativeName>
        <fullName evidence="4">Nodulation protein B</fullName>
    </alternativeName>
</protein>
<dbReference type="AlphaFoldDB" id="A0A344PNI9"/>
<dbReference type="InterPro" id="IPR011330">
    <property type="entry name" value="Glyco_hydro/deAcase_b/a-brl"/>
</dbReference>
<organism evidence="6 7">
    <name type="scientific">Paracoccus suum</name>
    <dbReference type="NCBI Taxonomy" id="2259340"/>
    <lineage>
        <taxon>Bacteria</taxon>
        <taxon>Pseudomonadati</taxon>
        <taxon>Pseudomonadota</taxon>
        <taxon>Alphaproteobacteria</taxon>
        <taxon>Rhodobacterales</taxon>
        <taxon>Paracoccaceae</taxon>
        <taxon>Paracoccus</taxon>
    </lineage>
</organism>
<evidence type="ECO:0000256" key="1">
    <source>
        <dbReference type="ARBA" id="ARBA00003236"/>
    </source>
</evidence>
<dbReference type="RefSeq" id="WP_114077232.1">
    <property type="nucleotide sequence ID" value="NZ_CP030918.1"/>
</dbReference>
<evidence type="ECO:0000256" key="3">
    <source>
        <dbReference type="ARBA" id="ARBA00020071"/>
    </source>
</evidence>
<dbReference type="GO" id="GO:0005975">
    <property type="term" value="P:carbohydrate metabolic process"/>
    <property type="evidence" value="ECO:0007669"/>
    <property type="project" value="InterPro"/>
</dbReference>
<name>A0A344PNI9_9RHOB</name>
<feature type="domain" description="NodB homology" evidence="5">
    <location>
        <begin position="61"/>
        <end position="304"/>
    </location>
</feature>
<reference evidence="7" key="1">
    <citation type="submission" date="2018-07" db="EMBL/GenBank/DDBJ databases">
        <title>Genome sequencing of Paracoccus sp. SC2-6.</title>
        <authorList>
            <person name="Heo J."/>
            <person name="Kim S.-J."/>
            <person name="Kwon S.-W."/>
        </authorList>
    </citation>
    <scope>NUCLEOTIDE SEQUENCE [LARGE SCALE GENOMIC DNA]</scope>
    <source>
        <strain evidence="7">SC2-6</strain>
    </source>
</reference>
<dbReference type="PANTHER" id="PTHR47561:SF1">
    <property type="entry name" value="POLYSACCHARIDE DEACETYLASE FAMILY PROTEIN (AFU_ORTHOLOGUE AFUA_6G05030)"/>
    <property type="match status" value="1"/>
</dbReference>
<keyword evidence="7" id="KW-1185">Reference proteome</keyword>
<evidence type="ECO:0000259" key="5">
    <source>
        <dbReference type="PROSITE" id="PS51677"/>
    </source>
</evidence>
<dbReference type="KEGG" id="pars:DRW48_15800"/>
<comment type="similarity">
    <text evidence="2">Belongs to the polysaccharide deacetylase family.</text>
</comment>
<dbReference type="Pfam" id="PF01522">
    <property type="entry name" value="Polysacc_deac_1"/>
    <property type="match status" value="1"/>
</dbReference>
<dbReference type="InterPro" id="IPR037950">
    <property type="entry name" value="PgdA-like"/>
</dbReference>
<evidence type="ECO:0000313" key="6">
    <source>
        <dbReference type="EMBL" id="AXC50944.1"/>
    </source>
</evidence>
<dbReference type="Proteomes" id="UP000252023">
    <property type="component" value="Chromosome"/>
</dbReference>
<dbReference type="CDD" id="cd10938">
    <property type="entry name" value="CE4_HpPgdA_like"/>
    <property type="match status" value="1"/>
</dbReference>
<dbReference type="Gene3D" id="3.20.20.370">
    <property type="entry name" value="Glycoside hydrolase/deacetylase"/>
    <property type="match status" value="1"/>
</dbReference>
<gene>
    <name evidence="6" type="ORF">DRW48_15800</name>
</gene>